<dbReference type="Proteomes" id="UP000887563">
    <property type="component" value="Unplaced"/>
</dbReference>
<organism evidence="1 2">
    <name type="scientific">Meloidogyne incognita</name>
    <name type="common">Southern root-knot nematode worm</name>
    <name type="synonym">Oxyuris incognita</name>
    <dbReference type="NCBI Taxonomy" id="6306"/>
    <lineage>
        <taxon>Eukaryota</taxon>
        <taxon>Metazoa</taxon>
        <taxon>Ecdysozoa</taxon>
        <taxon>Nematoda</taxon>
        <taxon>Chromadorea</taxon>
        <taxon>Rhabditida</taxon>
        <taxon>Tylenchina</taxon>
        <taxon>Tylenchomorpha</taxon>
        <taxon>Tylenchoidea</taxon>
        <taxon>Meloidogynidae</taxon>
        <taxon>Meloidogyninae</taxon>
        <taxon>Meloidogyne</taxon>
        <taxon>Meloidogyne incognita group</taxon>
    </lineage>
</organism>
<accession>A0A914N7T1</accession>
<evidence type="ECO:0000313" key="1">
    <source>
        <dbReference type="Proteomes" id="UP000887563"/>
    </source>
</evidence>
<sequence length="138" mass="16311">MDSLTCKMEWKVYNFDKHEQFLKNGQFLTSKQFYNQKCPSVKWELRVYTTNSRQEYYHNCPKTIYFASNSVSLVQVGLKDMNDSLKAKFNIYILGDNGNKSTLCWYVCSFLVCKLMDLFGLYHPFQNTKIGHSNLKIR</sequence>
<dbReference type="InterPro" id="IPR008974">
    <property type="entry name" value="TRAF-like"/>
</dbReference>
<keyword evidence="1" id="KW-1185">Reference proteome</keyword>
<name>A0A914N7T1_MELIC</name>
<evidence type="ECO:0000313" key="2">
    <source>
        <dbReference type="WBParaSite" id="Minc3s04477g36375"/>
    </source>
</evidence>
<dbReference type="SUPFAM" id="SSF49599">
    <property type="entry name" value="TRAF domain-like"/>
    <property type="match status" value="1"/>
</dbReference>
<dbReference type="AlphaFoldDB" id="A0A914N7T1"/>
<reference evidence="2" key="1">
    <citation type="submission" date="2022-11" db="UniProtKB">
        <authorList>
            <consortium name="WormBaseParasite"/>
        </authorList>
    </citation>
    <scope>IDENTIFICATION</scope>
</reference>
<protein>
    <submittedName>
        <fullName evidence="2">MATH domain-containing protein</fullName>
    </submittedName>
</protein>
<proteinExistence type="predicted"/>
<dbReference type="WBParaSite" id="Minc3s04477g36375">
    <property type="protein sequence ID" value="Minc3s04477g36375"/>
    <property type="gene ID" value="Minc3s04477g36375"/>
</dbReference>
<dbReference type="Gene3D" id="2.60.210.10">
    <property type="entry name" value="Apoptosis, Tumor Necrosis Factor Receptor Associated Protein 2, Chain A"/>
    <property type="match status" value="1"/>
</dbReference>